<name>A0ABU0K220_9BACL</name>
<dbReference type="SUPFAM" id="SSF56112">
    <property type="entry name" value="Protein kinase-like (PK-like)"/>
    <property type="match status" value="1"/>
</dbReference>
<proteinExistence type="predicted"/>
<evidence type="ECO:0000313" key="3">
    <source>
        <dbReference type="Proteomes" id="UP001226720"/>
    </source>
</evidence>
<dbReference type="InterPro" id="IPR011009">
    <property type="entry name" value="Kinase-like_dom_sf"/>
</dbReference>
<gene>
    <name evidence="2" type="ORF">QO000_002377</name>
</gene>
<keyword evidence="3" id="KW-1185">Reference proteome</keyword>
<dbReference type="Proteomes" id="UP001226720">
    <property type="component" value="Unassembled WGS sequence"/>
</dbReference>
<feature type="compositionally biased region" description="Acidic residues" evidence="1">
    <location>
        <begin position="1"/>
        <end position="19"/>
    </location>
</feature>
<reference evidence="2" key="1">
    <citation type="submission" date="2023-07" db="EMBL/GenBank/DDBJ databases">
        <title>Genomic Encyclopedia of Type Strains, Phase IV (KMG-IV): sequencing the most valuable type-strain genomes for metagenomic binning, comparative biology and taxonomic classification.</title>
        <authorList>
            <person name="Goeker M."/>
        </authorList>
    </citation>
    <scope>NUCLEOTIDE SEQUENCE [LARGE SCALE GENOMIC DNA]</scope>
    <source>
        <strain evidence="2">JSM 076093</strain>
    </source>
</reference>
<protein>
    <submittedName>
        <fullName evidence="2">Spore coat-associated protein S</fullName>
    </submittedName>
</protein>
<dbReference type="EMBL" id="JAUSWM010000004">
    <property type="protein sequence ID" value="MDQ0483395.1"/>
    <property type="molecule type" value="Genomic_DNA"/>
</dbReference>
<dbReference type="Gene3D" id="3.90.1200.10">
    <property type="match status" value="1"/>
</dbReference>
<dbReference type="Gene3D" id="3.30.200.20">
    <property type="entry name" value="Phosphorylase Kinase, domain 1"/>
    <property type="match status" value="1"/>
</dbReference>
<dbReference type="InterPro" id="IPR047175">
    <property type="entry name" value="CotS-like"/>
</dbReference>
<evidence type="ECO:0000256" key="1">
    <source>
        <dbReference type="SAM" id="MobiDB-lite"/>
    </source>
</evidence>
<comment type="caution">
    <text evidence="2">The sequence shown here is derived from an EMBL/GenBank/DDBJ whole genome shotgun (WGS) entry which is preliminary data.</text>
</comment>
<dbReference type="NCBIfam" id="TIGR02906">
    <property type="entry name" value="spore_CotS"/>
    <property type="match status" value="1"/>
</dbReference>
<dbReference type="PANTHER" id="PTHR39179">
    <property type="entry name" value="SPORE COAT PROTEIN I"/>
    <property type="match status" value="1"/>
</dbReference>
<sequence length="368" mass="43678">MEEEFNLENELEDELENKEEEIKPVPHLEELQRVLQFYPIEVKDISLHFSRSGRTKWIVETDKGPMILRQEFIRPERMLYIAGAHWHLQQNGLPIAKLIPTINNGLCLSGEDHAYVLYEHIEGDTLLYYDKEQVMKTMEFIGQFHHASKGYVAPEGSKKRSRIDKWQKLYRWKIQELEGYKKLATNYETDAFSLLFLQHVDQMLLRANESLAELNRPEFTKWTQDVFQSKLFCQQDFTMARMIDVEGKAFMKDLHSVNADLPSRDIRILMNKVMKKLAVWDINLATEMLTNYDTIYPLTEGEYRVLWTDLKFPHLFCAIAHKYYLSQKRSWSDEKYMMHIRNVVSVENSKEEFLLNFDKIYNQIKGGN</sequence>
<organism evidence="2 3">
    <name type="scientific">Guptibacillus hwajinpoensis</name>
    <dbReference type="NCBI Taxonomy" id="208199"/>
    <lineage>
        <taxon>Bacteria</taxon>
        <taxon>Bacillati</taxon>
        <taxon>Bacillota</taxon>
        <taxon>Bacilli</taxon>
        <taxon>Bacillales</taxon>
        <taxon>Guptibacillaceae</taxon>
        <taxon>Guptibacillus</taxon>
    </lineage>
</organism>
<accession>A0ABU0K220</accession>
<feature type="region of interest" description="Disordered" evidence="1">
    <location>
        <begin position="1"/>
        <end position="20"/>
    </location>
</feature>
<dbReference type="PANTHER" id="PTHR39179:SF1">
    <property type="entry name" value="SPORE COAT PROTEIN I"/>
    <property type="match status" value="1"/>
</dbReference>
<dbReference type="InterPro" id="IPR014255">
    <property type="entry name" value="Spore_coat_CotS"/>
</dbReference>
<evidence type="ECO:0000313" key="2">
    <source>
        <dbReference type="EMBL" id="MDQ0483395.1"/>
    </source>
</evidence>